<name>A0A315USD8_GAMAF</name>
<protein>
    <submittedName>
        <fullName evidence="2">Uncharacterized protein</fullName>
    </submittedName>
</protein>
<gene>
    <name evidence="2" type="ORF">CCH79_00012201</name>
</gene>
<dbReference type="AlphaFoldDB" id="A0A315USD8"/>
<feature type="region of interest" description="Disordered" evidence="1">
    <location>
        <begin position="92"/>
        <end position="113"/>
    </location>
</feature>
<dbReference type="Proteomes" id="UP000250572">
    <property type="component" value="Unassembled WGS sequence"/>
</dbReference>
<feature type="compositionally biased region" description="Low complexity" evidence="1">
    <location>
        <begin position="94"/>
        <end position="104"/>
    </location>
</feature>
<comment type="caution">
    <text evidence="2">The sequence shown here is derived from an EMBL/GenBank/DDBJ whole genome shotgun (WGS) entry which is preliminary data.</text>
</comment>
<evidence type="ECO:0000313" key="3">
    <source>
        <dbReference type="Proteomes" id="UP000250572"/>
    </source>
</evidence>
<keyword evidence="3" id="KW-1185">Reference proteome</keyword>
<reference evidence="2 3" key="1">
    <citation type="journal article" date="2018" name="G3 (Bethesda)">
        <title>A High-Quality Reference Genome for the Invasive Mosquitofish Gambusia affinis Using a Chicago Library.</title>
        <authorList>
            <person name="Hoffberg S.L."/>
            <person name="Troendle N.J."/>
            <person name="Glenn T.C."/>
            <person name="Mahmud O."/>
            <person name="Louha S."/>
            <person name="Chalopin D."/>
            <person name="Bennetzen J.L."/>
            <person name="Mauricio R."/>
        </authorList>
    </citation>
    <scope>NUCLEOTIDE SEQUENCE [LARGE SCALE GENOMIC DNA]</scope>
    <source>
        <strain evidence="2">NE01/NJP1002.9</strain>
        <tissue evidence="2">Muscle</tissue>
    </source>
</reference>
<proteinExistence type="predicted"/>
<organism evidence="2 3">
    <name type="scientific">Gambusia affinis</name>
    <name type="common">Western mosquitofish</name>
    <name type="synonym">Heterandria affinis</name>
    <dbReference type="NCBI Taxonomy" id="33528"/>
    <lineage>
        <taxon>Eukaryota</taxon>
        <taxon>Metazoa</taxon>
        <taxon>Chordata</taxon>
        <taxon>Craniata</taxon>
        <taxon>Vertebrata</taxon>
        <taxon>Euteleostomi</taxon>
        <taxon>Actinopterygii</taxon>
        <taxon>Neopterygii</taxon>
        <taxon>Teleostei</taxon>
        <taxon>Neoteleostei</taxon>
        <taxon>Acanthomorphata</taxon>
        <taxon>Ovalentaria</taxon>
        <taxon>Atherinomorphae</taxon>
        <taxon>Cyprinodontiformes</taxon>
        <taxon>Poeciliidae</taxon>
        <taxon>Poeciliinae</taxon>
        <taxon>Gambusia</taxon>
    </lineage>
</organism>
<sequence length="128" mass="14453">MTASPEREMIRMYCRPLGSDITEDYIQHLKQAYLLTKTIAHLVSNLLDKKPACSSQSFTQWLFPQHEETAAPKMSMQCAVGIAYKIDINDEVRQSPQSSPSLQSGTDSPSPISCSPFWTFWSVLKHSK</sequence>
<dbReference type="EMBL" id="NHOQ01002850">
    <property type="protein sequence ID" value="PWA14245.1"/>
    <property type="molecule type" value="Genomic_DNA"/>
</dbReference>
<evidence type="ECO:0000256" key="1">
    <source>
        <dbReference type="SAM" id="MobiDB-lite"/>
    </source>
</evidence>
<evidence type="ECO:0000313" key="2">
    <source>
        <dbReference type="EMBL" id="PWA14245.1"/>
    </source>
</evidence>
<accession>A0A315USD8</accession>